<dbReference type="InterPro" id="IPR018952">
    <property type="entry name" value="2-5-oligoAdlate_synth_1_dom2/C"/>
</dbReference>
<dbReference type="GO" id="GO:0005654">
    <property type="term" value="C:nucleoplasm"/>
    <property type="evidence" value="ECO:0007669"/>
    <property type="project" value="TreeGrafter"/>
</dbReference>
<dbReference type="Gene3D" id="3.30.460.10">
    <property type="entry name" value="Beta Polymerase, domain 2"/>
    <property type="match status" value="1"/>
</dbReference>
<dbReference type="GO" id="GO:0016020">
    <property type="term" value="C:membrane"/>
    <property type="evidence" value="ECO:0007669"/>
    <property type="project" value="TreeGrafter"/>
</dbReference>
<comment type="similarity">
    <text evidence="1">Belongs to the 2-5A synthase family.</text>
</comment>
<evidence type="ECO:0000313" key="4">
    <source>
        <dbReference type="Proteomes" id="UP000683360"/>
    </source>
</evidence>
<sequence>MGRRVSWKYRMEHPKEFPYVCDLCKPANRRFKKLLSKESHDKMTSRHDRVSVKKDECKGPTSTKLLTRFYLMKIIDMSATLLDLLERGTAIKGSSDVDIVFLLPKGTYNTVSRMLVDHTQILDDIKGTLKASGYTVTGRSARALQLRVTCNEPGSGRTHYIDVDILPAANLENYKRPEIFQKMRDCPVAERKFFTPSLTKTQRGFVKSETPAQLKRLIQYVKHWKTSMIKVKSPPSSYSFELLAIYLWQQDGKPQTFKIENGLRRVMEQLADYQSIKVEFFEYYNHNMHQRHIGPHIIDPVNPFSNVLDVSNSDWSAVALNARNYLKQAEMRNATSRFCDL</sequence>
<proteinExistence type="inferred from homology"/>
<evidence type="ECO:0000256" key="1">
    <source>
        <dbReference type="ARBA" id="ARBA00009526"/>
    </source>
</evidence>
<accession>A0A8S3VP40</accession>
<reference evidence="3" key="1">
    <citation type="submission" date="2021-03" db="EMBL/GenBank/DDBJ databases">
        <authorList>
            <person name="Bekaert M."/>
        </authorList>
    </citation>
    <scope>NUCLEOTIDE SEQUENCE</scope>
</reference>
<dbReference type="Proteomes" id="UP000683360">
    <property type="component" value="Unassembled WGS sequence"/>
</dbReference>
<dbReference type="SUPFAM" id="SSF81301">
    <property type="entry name" value="Nucleotidyltransferase"/>
    <property type="match status" value="1"/>
</dbReference>
<dbReference type="GO" id="GO:0005829">
    <property type="term" value="C:cytosol"/>
    <property type="evidence" value="ECO:0007669"/>
    <property type="project" value="TreeGrafter"/>
</dbReference>
<dbReference type="GO" id="GO:0001730">
    <property type="term" value="F:2'-5'-oligoadenylate synthetase activity"/>
    <property type="evidence" value="ECO:0007669"/>
    <property type="project" value="TreeGrafter"/>
</dbReference>
<name>A0A8S3VP40_MYTED</name>
<protein>
    <recommendedName>
        <fullName evidence="2">2'-5'-oligoadenylate synthetase 1 domain-containing protein</fullName>
    </recommendedName>
</protein>
<organism evidence="3 4">
    <name type="scientific">Mytilus edulis</name>
    <name type="common">Blue mussel</name>
    <dbReference type="NCBI Taxonomy" id="6550"/>
    <lineage>
        <taxon>Eukaryota</taxon>
        <taxon>Metazoa</taxon>
        <taxon>Spiralia</taxon>
        <taxon>Lophotrochozoa</taxon>
        <taxon>Mollusca</taxon>
        <taxon>Bivalvia</taxon>
        <taxon>Autobranchia</taxon>
        <taxon>Pteriomorphia</taxon>
        <taxon>Mytilida</taxon>
        <taxon>Mytiloidea</taxon>
        <taxon>Mytilidae</taxon>
        <taxon>Mytilinae</taxon>
        <taxon>Mytilus</taxon>
    </lineage>
</organism>
<dbReference type="GO" id="GO:0003725">
    <property type="term" value="F:double-stranded RNA binding"/>
    <property type="evidence" value="ECO:0007669"/>
    <property type="project" value="TreeGrafter"/>
</dbReference>
<dbReference type="InterPro" id="IPR043519">
    <property type="entry name" value="NT_sf"/>
</dbReference>
<dbReference type="SUPFAM" id="SSF81631">
    <property type="entry name" value="PAP/OAS1 substrate-binding domain"/>
    <property type="match status" value="1"/>
</dbReference>
<dbReference type="AlphaFoldDB" id="A0A8S3VP40"/>
<dbReference type="PANTHER" id="PTHR11258">
    <property type="entry name" value="2-5 OLIGOADENYLATE SYNTHETASE"/>
    <property type="match status" value="1"/>
</dbReference>
<evidence type="ECO:0000259" key="2">
    <source>
        <dbReference type="Pfam" id="PF10421"/>
    </source>
</evidence>
<keyword evidence="4" id="KW-1185">Reference proteome</keyword>
<comment type="caution">
    <text evidence="3">The sequence shown here is derived from an EMBL/GenBank/DDBJ whole genome shotgun (WGS) entry which is preliminary data.</text>
</comment>
<dbReference type="Pfam" id="PF10421">
    <property type="entry name" value="OAS1_C"/>
    <property type="match status" value="1"/>
</dbReference>
<evidence type="ECO:0000313" key="3">
    <source>
        <dbReference type="EMBL" id="CAG2257098.1"/>
    </source>
</evidence>
<dbReference type="EMBL" id="CAJPWZ010003321">
    <property type="protein sequence ID" value="CAG2257098.1"/>
    <property type="molecule type" value="Genomic_DNA"/>
</dbReference>
<gene>
    <name evidence="3" type="ORF">MEDL_68440</name>
</gene>
<feature type="domain" description="2'-5'-oligoadenylate synthetase 1" evidence="2">
    <location>
        <begin position="177"/>
        <end position="336"/>
    </location>
</feature>
<dbReference type="Gene3D" id="1.10.1410.20">
    <property type="entry name" value="2'-5'-oligoadenylate synthetase 1, domain 2"/>
    <property type="match status" value="1"/>
</dbReference>
<dbReference type="PANTHER" id="PTHR11258:SF11">
    <property type="entry name" value="C2H2-TYPE DOMAIN-CONTAINING PROTEIN"/>
    <property type="match status" value="1"/>
</dbReference>
<dbReference type="OrthoDB" id="415134at2759"/>